<comment type="subcellular location">
    <subcellularLocation>
        <location evidence="1">Cell envelope</location>
    </subcellularLocation>
    <subcellularLocation>
        <location evidence="2">Cell outer membrane</location>
    </subcellularLocation>
    <subcellularLocation>
        <location evidence="3">Secreted</location>
    </subcellularLocation>
</comment>
<evidence type="ECO:0000256" key="1">
    <source>
        <dbReference type="ARBA" id="ARBA00004196"/>
    </source>
</evidence>
<dbReference type="InterPro" id="IPR003368">
    <property type="entry name" value="POMP_repeat"/>
</dbReference>
<evidence type="ECO:0000313" key="8">
    <source>
        <dbReference type="EMBL" id="ETR68774.1"/>
    </source>
</evidence>
<evidence type="ECO:0000256" key="6">
    <source>
        <dbReference type="ARBA" id="ARBA00023136"/>
    </source>
</evidence>
<evidence type="ECO:0000313" key="9">
    <source>
        <dbReference type="Proteomes" id="UP000189670"/>
    </source>
</evidence>
<evidence type="ECO:0000256" key="7">
    <source>
        <dbReference type="ARBA" id="ARBA00023237"/>
    </source>
</evidence>
<evidence type="ECO:0000256" key="4">
    <source>
        <dbReference type="ARBA" id="ARBA00022525"/>
    </source>
</evidence>
<dbReference type="InterPro" id="IPR011050">
    <property type="entry name" value="Pectin_lyase_fold/virulence"/>
</dbReference>
<accession>A0A1V1P1V6</accession>
<dbReference type="EMBL" id="ATBP01000836">
    <property type="protein sequence ID" value="ETR68774.1"/>
    <property type="molecule type" value="Genomic_DNA"/>
</dbReference>
<dbReference type="GO" id="GO:0005576">
    <property type="term" value="C:extracellular region"/>
    <property type="evidence" value="ECO:0007669"/>
    <property type="project" value="UniProtKB-SubCell"/>
</dbReference>
<organism evidence="8 9">
    <name type="scientific">Candidatus Magnetoglobus multicellularis str. Araruama</name>
    <dbReference type="NCBI Taxonomy" id="890399"/>
    <lineage>
        <taxon>Bacteria</taxon>
        <taxon>Pseudomonadati</taxon>
        <taxon>Thermodesulfobacteriota</taxon>
        <taxon>Desulfobacteria</taxon>
        <taxon>Desulfobacterales</taxon>
        <taxon>Desulfobacteraceae</taxon>
        <taxon>Candidatus Magnetoglobus</taxon>
    </lineage>
</organism>
<dbReference type="NCBIfam" id="TIGR01376">
    <property type="entry name" value="POMP_repeat"/>
    <property type="match status" value="1"/>
</dbReference>
<reference evidence="9" key="1">
    <citation type="submission" date="2012-11" db="EMBL/GenBank/DDBJ databases">
        <authorList>
            <person name="Lucero-Rivera Y.E."/>
            <person name="Tovar-Ramirez D."/>
        </authorList>
    </citation>
    <scope>NUCLEOTIDE SEQUENCE [LARGE SCALE GENOMIC DNA]</scope>
    <source>
        <strain evidence="9">Araruama</strain>
    </source>
</reference>
<keyword evidence="5" id="KW-0732">Signal</keyword>
<evidence type="ECO:0000256" key="5">
    <source>
        <dbReference type="ARBA" id="ARBA00022729"/>
    </source>
</evidence>
<comment type="caution">
    <text evidence="8">The sequence shown here is derived from an EMBL/GenBank/DDBJ whole genome shotgun (WGS) entry which is preliminary data.</text>
</comment>
<name>A0A1V1P1V6_9BACT</name>
<proteinExistence type="predicted"/>
<protein>
    <recommendedName>
        <fullName evidence="10">Right handed beta helix domain-containing protein</fullName>
    </recommendedName>
</protein>
<gene>
    <name evidence="8" type="ORF">OMM_10184</name>
</gene>
<feature type="non-terminal residue" evidence="8">
    <location>
        <position position="444"/>
    </location>
</feature>
<keyword evidence="7" id="KW-0998">Cell outer membrane</keyword>
<keyword evidence="4" id="KW-0964">Secreted</keyword>
<dbReference type="SUPFAM" id="SSF51126">
    <property type="entry name" value="Pectin lyase-like"/>
    <property type="match status" value="1"/>
</dbReference>
<sequence>MPSINKNFFHDISSFYWSSTSNTHIADYAWGVHFNYGYDDHAAKSLLNYVSAVRGGQNQISDHLIINSPEQASKWHPEEIMPIQWEPQNISGNVNISISREGGKSDTFIPIASNTPNDGEFEWTVTPPVSVNCMLRIEPVDAPDKGTSQGLFSIINDLPPNQMIILNYDANYSISENASPNSTVAFLTSNAGALALSDPYFTLELLLNNQWLLKTSPTYNLNEEASAADYYHYTITVLGETATRFLALKIIDDKPTTICVPQDYTSIQTAINAAKNSDIIMVEPGTYVENINFYGKAVLLTSLYMTSGNPDDISQTIIDGNQNGSVVTFEYGEDHQSILSGFLITNGKGTYSNNQYSGGGITCRNNSSPVLQNVIITNNTAIRGGGIYSDASLTIKDAKIINNSTEDGLSAVSDEQNGNTADDGAGIYIESGSLTITSSVLANN</sequence>
<dbReference type="InterPro" id="IPR012334">
    <property type="entry name" value="Pectin_lyas_fold"/>
</dbReference>
<evidence type="ECO:0008006" key="10">
    <source>
        <dbReference type="Google" id="ProtNLM"/>
    </source>
</evidence>
<dbReference type="Gene3D" id="2.160.20.10">
    <property type="entry name" value="Single-stranded right-handed beta-helix, Pectin lyase-like"/>
    <property type="match status" value="1"/>
</dbReference>
<dbReference type="Proteomes" id="UP000189670">
    <property type="component" value="Unassembled WGS sequence"/>
</dbReference>
<keyword evidence="6" id="KW-0472">Membrane</keyword>
<evidence type="ECO:0000256" key="3">
    <source>
        <dbReference type="ARBA" id="ARBA00004613"/>
    </source>
</evidence>
<dbReference type="GO" id="GO:0009279">
    <property type="term" value="C:cell outer membrane"/>
    <property type="evidence" value="ECO:0007669"/>
    <property type="project" value="UniProtKB-SubCell"/>
</dbReference>
<dbReference type="AlphaFoldDB" id="A0A1V1P1V6"/>
<evidence type="ECO:0000256" key="2">
    <source>
        <dbReference type="ARBA" id="ARBA00004442"/>
    </source>
</evidence>